<dbReference type="EMBL" id="JAULSV010000001">
    <property type="protein sequence ID" value="KAK0656260.1"/>
    <property type="molecule type" value="Genomic_DNA"/>
</dbReference>
<gene>
    <name evidence="2" type="ORF">B0T16DRAFT_398933</name>
</gene>
<evidence type="ECO:0000313" key="3">
    <source>
        <dbReference type="Proteomes" id="UP001174936"/>
    </source>
</evidence>
<keyword evidence="3" id="KW-1185">Reference proteome</keyword>
<proteinExistence type="predicted"/>
<dbReference type="Proteomes" id="UP001174936">
    <property type="component" value="Unassembled WGS sequence"/>
</dbReference>
<reference evidence="2" key="1">
    <citation type="submission" date="2023-06" db="EMBL/GenBank/DDBJ databases">
        <title>Genome-scale phylogeny and comparative genomics of the fungal order Sordariales.</title>
        <authorList>
            <consortium name="Lawrence Berkeley National Laboratory"/>
            <person name="Hensen N."/>
            <person name="Bonometti L."/>
            <person name="Westerberg I."/>
            <person name="Brannstrom I.O."/>
            <person name="Guillou S."/>
            <person name="Cros-Aarteil S."/>
            <person name="Calhoun S."/>
            <person name="Haridas S."/>
            <person name="Kuo A."/>
            <person name="Mondo S."/>
            <person name="Pangilinan J."/>
            <person name="Riley R."/>
            <person name="Labutti K."/>
            <person name="Andreopoulos B."/>
            <person name="Lipzen A."/>
            <person name="Chen C."/>
            <person name="Yanf M."/>
            <person name="Daum C."/>
            <person name="Ng V."/>
            <person name="Clum A."/>
            <person name="Steindorff A."/>
            <person name="Ohm R."/>
            <person name="Martin F."/>
            <person name="Silar P."/>
            <person name="Natvig D."/>
            <person name="Lalanne C."/>
            <person name="Gautier V."/>
            <person name="Ament-Velasquez S.L."/>
            <person name="Kruys A."/>
            <person name="Hutchinson M.I."/>
            <person name="Powell A.J."/>
            <person name="Barry K."/>
            <person name="Miller A.N."/>
            <person name="Grigoriev I.V."/>
            <person name="Debuchy R."/>
            <person name="Gladieux P."/>
            <person name="Thoren M.H."/>
            <person name="Johannesson H."/>
        </authorList>
    </citation>
    <scope>NUCLEOTIDE SEQUENCE</scope>
    <source>
        <strain evidence="2">SMH2532-1</strain>
    </source>
</reference>
<evidence type="ECO:0000313" key="2">
    <source>
        <dbReference type="EMBL" id="KAK0656260.1"/>
    </source>
</evidence>
<dbReference type="AlphaFoldDB" id="A0AA39YQG9"/>
<protein>
    <submittedName>
        <fullName evidence="2">Uncharacterized protein</fullName>
    </submittedName>
</protein>
<sequence length="76" mass="8277">MRRNLRSCGEAHPKHASQYPRLTTGLFREKREFPIKALSLNGVPEMSTATQGMTSGIAEVESFMEGVASRAVTPVG</sequence>
<name>A0AA39YQG9_9PEZI</name>
<comment type="caution">
    <text evidence="2">The sequence shown here is derived from an EMBL/GenBank/DDBJ whole genome shotgun (WGS) entry which is preliminary data.</text>
</comment>
<accession>A0AA39YQG9</accession>
<organism evidence="2 3">
    <name type="scientific">Cercophora newfieldiana</name>
    <dbReference type="NCBI Taxonomy" id="92897"/>
    <lineage>
        <taxon>Eukaryota</taxon>
        <taxon>Fungi</taxon>
        <taxon>Dikarya</taxon>
        <taxon>Ascomycota</taxon>
        <taxon>Pezizomycotina</taxon>
        <taxon>Sordariomycetes</taxon>
        <taxon>Sordariomycetidae</taxon>
        <taxon>Sordariales</taxon>
        <taxon>Lasiosphaeriaceae</taxon>
        <taxon>Cercophora</taxon>
    </lineage>
</organism>
<feature type="region of interest" description="Disordered" evidence="1">
    <location>
        <begin position="1"/>
        <end position="22"/>
    </location>
</feature>
<evidence type="ECO:0000256" key="1">
    <source>
        <dbReference type="SAM" id="MobiDB-lite"/>
    </source>
</evidence>